<dbReference type="InterPro" id="IPR003593">
    <property type="entry name" value="AAA+_ATPase"/>
</dbReference>
<dbReference type="SUPFAM" id="SSF52540">
    <property type="entry name" value="P-loop containing nucleoside triphosphate hydrolases"/>
    <property type="match status" value="1"/>
</dbReference>
<dbReference type="PROSITE" id="PS50893">
    <property type="entry name" value="ABC_TRANSPORTER_2"/>
    <property type="match status" value="1"/>
</dbReference>
<evidence type="ECO:0000313" key="6">
    <source>
        <dbReference type="EMBL" id="MBB6481356.1"/>
    </source>
</evidence>
<dbReference type="NCBIfam" id="TIGR01727">
    <property type="entry name" value="oligo_HPY"/>
    <property type="match status" value="1"/>
</dbReference>
<dbReference type="InterPro" id="IPR027417">
    <property type="entry name" value="P-loop_NTPase"/>
</dbReference>
<keyword evidence="7" id="KW-1185">Reference proteome</keyword>
<keyword evidence="3" id="KW-0547">Nucleotide-binding</keyword>
<protein>
    <submittedName>
        <fullName evidence="6">Oligopeptide/dipeptide ABC transporter ATP-binding protein</fullName>
    </submittedName>
</protein>
<dbReference type="AlphaFoldDB" id="A0A841RCF6"/>
<evidence type="ECO:0000259" key="5">
    <source>
        <dbReference type="PROSITE" id="PS50893"/>
    </source>
</evidence>
<dbReference type="GO" id="GO:0015833">
    <property type="term" value="P:peptide transport"/>
    <property type="evidence" value="ECO:0007669"/>
    <property type="project" value="InterPro"/>
</dbReference>
<keyword evidence="2" id="KW-0813">Transport</keyword>
<dbReference type="InterPro" id="IPR017871">
    <property type="entry name" value="ABC_transporter-like_CS"/>
</dbReference>
<dbReference type="CDD" id="cd03257">
    <property type="entry name" value="ABC_NikE_OppD_transporters"/>
    <property type="match status" value="1"/>
</dbReference>
<evidence type="ECO:0000256" key="4">
    <source>
        <dbReference type="ARBA" id="ARBA00022840"/>
    </source>
</evidence>
<dbReference type="GO" id="GO:0005524">
    <property type="term" value="F:ATP binding"/>
    <property type="evidence" value="ECO:0007669"/>
    <property type="project" value="UniProtKB-KW"/>
</dbReference>
<name>A0A841RCF6_9SPIO</name>
<dbReference type="Proteomes" id="UP000587760">
    <property type="component" value="Unassembled WGS sequence"/>
</dbReference>
<evidence type="ECO:0000313" key="7">
    <source>
        <dbReference type="Proteomes" id="UP000587760"/>
    </source>
</evidence>
<feature type="domain" description="ABC transporter" evidence="5">
    <location>
        <begin position="6"/>
        <end position="313"/>
    </location>
</feature>
<dbReference type="InterPro" id="IPR003439">
    <property type="entry name" value="ABC_transporter-like_ATP-bd"/>
</dbReference>
<dbReference type="PANTHER" id="PTHR43776:SF7">
    <property type="entry name" value="D,D-DIPEPTIDE TRANSPORT ATP-BINDING PROTEIN DDPF-RELATED"/>
    <property type="match status" value="1"/>
</dbReference>
<dbReference type="Pfam" id="PF00005">
    <property type="entry name" value="ABC_tran"/>
    <property type="match status" value="1"/>
</dbReference>
<keyword evidence="4 6" id="KW-0067">ATP-binding</keyword>
<dbReference type="PROSITE" id="PS00211">
    <property type="entry name" value="ABC_TRANSPORTER_1"/>
    <property type="match status" value="1"/>
</dbReference>
<reference evidence="6 7" key="1">
    <citation type="submission" date="2020-08" db="EMBL/GenBank/DDBJ databases">
        <title>Genomic Encyclopedia of Type Strains, Phase IV (KMG-IV): sequencing the most valuable type-strain genomes for metagenomic binning, comparative biology and taxonomic classification.</title>
        <authorList>
            <person name="Goeker M."/>
        </authorList>
    </citation>
    <scope>NUCLEOTIDE SEQUENCE [LARGE SCALE GENOMIC DNA]</scope>
    <source>
        <strain evidence="6 7">DSM 2461</strain>
    </source>
</reference>
<dbReference type="InterPro" id="IPR050319">
    <property type="entry name" value="ABC_transp_ATP-bind"/>
</dbReference>
<dbReference type="Gene3D" id="3.40.50.300">
    <property type="entry name" value="P-loop containing nucleotide triphosphate hydrolases"/>
    <property type="match status" value="1"/>
</dbReference>
<dbReference type="InterPro" id="IPR013563">
    <property type="entry name" value="Oligopep_ABC_C"/>
</dbReference>
<proteinExistence type="inferred from homology"/>
<accession>A0A841RCF6</accession>
<evidence type="ECO:0000256" key="1">
    <source>
        <dbReference type="ARBA" id="ARBA00005417"/>
    </source>
</evidence>
<dbReference type="RefSeq" id="WP_184747608.1">
    <property type="nucleotide sequence ID" value="NZ_JACHGJ010000006.1"/>
</dbReference>
<evidence type="ECO:0000256" key="2">
    <source>
        <dbReference type="ARBA" id="ARBA00022448"/>
    </source>
</evidence>
<evidence type="ECO:0000256" key="3">
    <source>
        <dbReference type="ARBA" id="ARBA00022741"/>
    </source>
</evidence>
<dbReference type="GO" id="GO:0016887">
    <property type="term" value="F:ATP hydrolysis activity"/>
    <property type="evidence" value="ECO:0007669"/>
    <property type="project" value="InterPro"/>
</dbReference>
<sequence length="380" mass="42811">MSETILRVENLRKIFPVKASAFSNKKLMLKAVDGVSFELKKGETLGLVGESGCGKTTVGRTLLRLYEADGGRVYLDPEDMDTVGIGLLDKKYLALQDELVELLKTRPKGYKSRERALNREIKEIKGKADAKARDKDFLVMDRETLKKSRQRVQMVFQDPWASLNPRMLVKDIISEGVREFGMMKGEEVDRLVSDLLQKVGLPKAAADRYPHEFSGGQRQRICIARALAVNPEVIVCDEPVSALDVSIQAQVLNLLIELQEEFGLTYIFIAHDLSVVQYISDRVAVMYLGKMVEMAESVELYESPRHPYTRSLLDSVPVADPELDSELVPLEGDVPSPVNPPSGCYFHPRCKYKTEICMREAPELKEHEPGRLYACHNPLK</sequence>
<dbReference type="PANTHER" id="PTHR43776">
    <property type="entry name" value="TRANSPORT ATP-BINDING PROTEIN"/>
    <property type="match status" value="1"/>
</dbReference>
<gene>
    <name evidence="6" type="ORF">HNR50_003036</name>
</gene>
<dbReference type="EMBL" id="JACHGJ010000006">
    <property type="protein sequence ID" value="MBB6481356.1"/>
    <property type="molecule type" value="Genomic_DNA"/>
</dbReference>
<dbReference type="Pfam" id="PF08352">
    <property type="entry name" value="oligo_HPY"/>
    <property type="match status" value="1"/>
</dbReference>
<dbReference type="GO" id="GO:0055085">
    <property type="term" value="P:transmembrane transport"/>
    <property type="evidence" value="ECO:0007669"/>
    <property type="project" value="UniProtKB-ARBA"/>
</dbReference>
<dbReference type="SMART" id="SM00382">
    <property type="entry name" value="AAA"/>
    <property type="match status" value="1"/>
</dbReference>
<comment type="similarity">
    <text evidence="1">Belongs to the ABC transporter superfamily.</text>
</comment>
<comment type="caution">
    <text evidence="6">The sequence shown here is derived from an EMBL/GenBank/DDBJ whole genome shotgun (WGS) entry which is preliminary data.</text>
</comment>
<organism evidence="6 7">
    <name type="scientific">Spirochaeta isovalerica</name>
    <dbReference type="NCBI Taxonomy" id="150"/>
    <lineage>
        <taxon>Bacteria</taxon>
        <taxon>Pseudomonadati</taxon>
        <taxon>Spirochaetota</taxon>
        <taxon>Spirochaetia</taxon>
        <taxon>Spirochaetales</taxon>
        <taxon>Spirochaetaceae</taxon>
        <taxon>Spirochaeta</taxon>
    </lineage>
</organism>